<dbReference type="PANTHER" id="PTHR42951:SF4">
    <property type="entry name" value="ACYL-COENZYME A THIOESTERASE MBLAC2"/>
    <property type="match status" value="1"/>
</dbReference>
<sequence>MTGATERWREVGDRVYVRRHHDMDLNVGLVVGDGECLVVDTRATLEQGRELTDAVRTVTPHPWVVVNTHVHFDHSFGNAAFRPASIWGHRRCVEALTDGGEAMRLRLVERYRAAGDAEKVAQLTATRIDPPDLPVDDTATLDVGGRPVGLRHLGRGHSDNDLVVLVPDADLLLAGDLVEQGAPPQFGDGFPLDWPATMDAVLSLISGAVVPGHGAVVDRAFVEGQRDELARLAEIAKDGYATGRPAVDVARDVPYFGRFALEAVERAYLQLSAETA</sequence>
<evidence type="ECO:0000313" key="2">
    <source>
        <dbReference type="EMBL" id="MFD1518012.1"/>
    </source>
</evidence>
<feature type="domain" description="Metallo-beta-lactamase" evidence="1">
    <location>
        <begin position="24"/>
        <end position="213"/>
    </location>
</feature>
<evidence type="ECO:0000313" key="3">
    <source>
        <dbReference type="Proteomes" id="UP001597114"/>
    </source>
</evidence>
<accession>A0ABW4EU78</accession>
<dbReference type="EMBL" id="JBHUCO010000012">
    <property type="protein sequence ID" value="MFD1518012.1"/>
    <property type="molecule type" value="Genomic_DNA"/>
</dbReference>
<proteinExistence type="predicted"/>
<dbReference type="PANTHER" id="PTHR42951">
    <property type="entry name" value="METALLO-BETA-LACTAMASE DOMAIN-CONTAINING"/>
    <property type="match status" value="1"/>
</dbReference>
<reference evidence="3" key="1">
    <citation type="journal article" date="2019" name="Int. J. Syst. Evol. Microbiol.">
        <title>The Global Catalogue of Microorganisms (GCM) 10K type strain sequencing project: providing services to taxonomists for standard genome sequencing and annotation.</title>
        <authorList>
            <consortium name="The Broad Institute Genomics Platform"/>
            <consortium name="The Broad Institute Genome Sequencing Center for Infectious Disease"/>
            <person name="Wu L."/>
            <person name="Ma J."/>
        </authorList>
    </citation>
    <scope>NUCLEOTIDE SEQUENCE [LARGE SCALE GENOMIC DNA]</scope>
    <source>
        <strain evidence="3">CCM 7043</strain>
    </source>
</reference>
<gene>
    <name evidence="2" type="ORF">ACFSJD_10960</name>
</gene>
<dbReference type="InterPro" id="IPR050855">
    <property type="entry name" value="NDM-1-like"/>
</dbReference>
<dbReference type="Pfam" id="PF00753">
    <property type="entry name" value="Lactamase_B"/>
    <property type="match status" value="1"/>
</dbReference>
<dbReference type="RefSeq" id="WP_344720052.1">
    <property type="nucleotide sequence ID" value="NZ_BAAAUS010000006.1"/>
</dbReference>
<organism evidence="2 3">
    <name type="scientific">Pseudonocardia yunnanensis</name>
    <dbReference type="NCBI Taxonomy" id="58107"/>
    <lineage>
        <taxon>Bacteria</taxon>
        <taxon>Bacillati</taxon>
        <taxon>Actinomycetota</taxon>
        <taxon>Actinomycetes</taxon>
        <taxon>Pseudonocardiales</taxon>
        <taxon>Pseudonocardiaceae</taxon>
        <taxon>Pseudonocardia</taxon>
    </lineage>
</organism>
<name>A0ABW4EU78_9PSEU</name>
<dbReference type="SUPFAM" id="SSF56281">
    <property type="entry name" value="Metallo-hydrolase/oxidoreductase"/>
    <property type="match status" value="1"/>
</dbReference>
<evidence type="ECO:0000259" key="1">
    <source>
        <dbReference type="SMART" id="SM00849"/>
    </source>
</evidence>
<dbReference type="InterPro" id="IPR001279">
    <property type="entry name" value="Metallo-B-lactamas"/>
</dbReference>
<keyword evidence="3" id="KW-1185">Reference proteome</keyword>
<dbReference type="Gene3D" id="3.60.15.10">
    <property type="entry name" value="Ribonuclease Z/Hydroxyacylglutathione hydrolase-like"/>
    <property type="match status" value="1"/>
</dbReference>
<dbReference type="CDD" id="cd16282">
    <property type="entry name" value="metallo-hydrolase-like_MBL-fold"/>
    <property type="match status" value="1"/>
</dbReference>
<dbReference type="Proteomes" id="UP001597114">
    <property type="component" value="Unassembled WGS sequence"/>
</dbReference>
<comment type="caution">
    <text evidence="2">The sequence shown here is derived from an EMBL/GenBank/DDBJ whole genome shotgun (WGS) entry which is preliminary data.</text>
</comment>
<dbReference type="InterPro" id="IPR036866">
    <property type="entry name" value="RibonucZ/Hydroxyglut_hydro"/>
</dbReference>
<protein>
    <submittedName>
        <fullName evidence="2">MBL fold metallo-hydrolase</fullName>
    </submittedName>
</protein>
<dbReference type="SMART" id="SM00849">
    <property type="entry name" value="Lactamase_B"/>
    <property type="match status" value="1"/>
</dbReference>